<dbReference type="EMBL" id="FONR01000019">
    <property type="protein sequence ID" value="SFG36981.1"/>
    <property type="molecule type" value="Genomic_DNA"/>
</dbReference>
<dbReference type="Proteomes" id="UP000181942">
    <property type="component" value="Unassembled WGS sequence"/>
</dbReference>
<evidence type="ECO:0000313" key="2">
    <source>
        <dbReference type="EMBL" id="SFG36981.1"/>
    </source>
</evidence>
<reference evidence="2 3" key="1">
    <citation type="submission" date="2016-10" db="EMBL/GenBank/DDBJ databases">
        <authorList>
            <person name="de Groot N.N."/>
        </authorList>
    </citation>
    <scope>NUCLEOTIDE SEQUENCE [LARGE SCALE GENOMIC DNA]</scope>
    <source>
        <strain evidence="2 3">OK461</strain>
    </source>
</reference>
<name>A0A1I2RGI3_9ACTN</name>
<protein>
    <submittedName>
        <fullName evidence="2">Uncharacterized protein</fullName>
    </submittedName>
</protein>
<organism evidence="2 3">
    <name type="scientific">Streptomyces mirabilis</name>
    <dbReference type="NCBI Taxonomy" id="68239"/>
    <lineage>
        <taxon>Bacteria</taxon>
        <taxon>Bacillati</taxon>
        <taxon>Actinomycetota</taxon>
        <taxon>Actinomycetes</taxon>
        <taxon>Kitasatosporales</taxon>
        <taxon>Streptomycetaceae</taxon>
        <taxon>Streptomyces</taxon>
    </lineage>
</organism>
<feature type="region of interest" description="Disordered" evidence="1">
    <location>
        <begin position="249"/>
        <end position="277"/>
    </location>
</feature>
<proteinExistence type="predicted"/>
<dbReference type="AlphaFoldDB" id="A0A1I2RGI3"/>
<sequence length="329" mass="35347">MRSGLRNGVGTAYTRWSAAERPPWSGPPVTFPPTVFPAVPFPAVLPDVFPKVLFPAVLPAVFPDMLPAVPPLVTSTRGPPRRPPVTRPRQAALHRWSCRSSFPVVVPVAVVPVEHPPKKILLFWSDTSPARSSARPWTLSDRLASPTRSIHLALGAEPDACACPGRTKATAARARTVRCSPGSDLCEVELPNTLRCTGHAHATTPRYRPHAGNGPLRPSAAPGEDYAAPQTSQTPAACRCRAQIAAGSGPFARRPAHPWREPGGSAVLPRRPASRPLPDLRRMYSAAGSGPTVPGSRHHRVPCRTVFRTEASCPFRRSPSTVTTEENGH</sequence>
<evidence type="ECO:0000313" key="3">
    <source>
        <dbReference type="Proteomes" id="UP000181942"/>
    </source>
</evidence>
<gene>
    <name evidence="2" type="ORF">SAMN02787118_119139</name>
</gene>
<feature type="region of interest" description="Disordered" evidence="1">
    <location>
        <begin position="203"/>
        <end position="230"/>
    </location>
</feature>
<evidence type="ECO:0000256" key="1">
    <source>
        <dbReference type="SAM" id="MobiDB-lite"/>
    </source>
</evidence>
<accession>A0A1I2RGI3</accession>